<proteinExistence type="predicted"/>
<organism evidence="1 2">
    <name type="scientific">Candidatus Desulfaltia bathyphila</name>
    <dbReference type="NCBI Taxonomy" id="2841697"/>
    <lineage>
        <taxon>Bacteria</taxon>
        <taxon>Pseudomonadati</taxon>
        <taxon>Thermodesulfobacteriota</taxon>
        <taxon>Desulfobacteria</taxon>
        <taxon>Desulfobacterales</taxon>
        <taxon>Desulfobacterales incertae sedis</taxon>
        <taxon>Candidatus Desulfaltia</taxon>
    </lineage>
</organism>
<gene>
    <name evidence="1" type="ORF">H8E80_08780</name>
</gene>
<comment type="caution">
    <text evidence="1">The sequence shown here is derived from an EMBL/GenBank/DDBJ whole genome shotgun (WGS) entry which is preliminary data.</text>
</comment>
<accession>A0A8J6N8R1</accession>
<evidence type="ECO:0008006" key="3">
    <source>
        <dbReference type="Google" id="ProtNLM"/>
    </source>
</evidence>
<dbReference type="Proteomes" id="UP000603545">
    <property type="component" value="Unassembled WGS sequence"/>
</dbReference>
<protein>
    <recommendedName>
        <fullName evidence="3">CopG family transcriptional regulator</fullName>
    </recommendedName>
</protein>
<evidence type="ECO:0000313" key="1">
    <source>
        <dbReference type="EMBL" id="MBC8200117.1"/>
    </source>
</evidence>
<evidence type="ECO:0000313" key="2">
    <source>
        <dbReference type="Proteomes" id="UP000603545"/>
    </source>
</evidence>
<dbReference type="Pfam" id="PF19891">
    <property type="entry name" value="DUF6364"/>
    <property type="match status" value="1"/>
</dbReference>
<dbReference type="InterPro" id="IPR045944">
    <property type="entry name" value="DUF6364"/>
</dbReference>
<name>A0A8J6N8R1_9BACT</name>
<sequence>MKQNITLSINKDLIRKAKILAAQKQTSISGMLSQELQKIIDDSEEYELFKRKALININQGFHLGGKIAVSREELHER</sequence>
<reference evidence="1 2" key="1">
    <citation type="submission" date="2020-08" db="EMBL/GenBank/DDBJ databases">
        <title>Bridging the membrane lipid divide: bacteria of the FCB group superphylum have the potential to synthesize archaeal ether lipids.</title>
        <authorList>
            <person name="Villanueva L."/>
            <person name="Von Meijenfeldt F.A.B."/>
            <person name="Westbye A.B."/>
            <person name="Yadav S."/>
            <person name="Hopmans E.C."/>
            <person name="Dutilh B.E."/>
            <person name="Sinninghe Damste J.S."/>
        </authorList>
    </citation>
    <scope>NUCLEOTIDE SEQUENCE [LARGE SCALE GENOMIC DNA]</scope>
    <source>
        <strain evidence="1">NIOZ-UU82</strain>
    </source>
</reference>
<dbReference type="EMBL" id="JACNLL010000076">
    <property type="protein sequence ID" value="MBC8200117.1"/>
    <property type="molecule type" value="Genomic_DNA"/>
</dbReference>
<dbReference type="AlphaFoldDB" id="A0A8J6N8R1"/>